<dbReference type="AlphaFoldDB" id="A0A540VS53"/>
<reference evidence="2 3" key="1">
    <citation type="submission" date="2019-06" db="EMBL/GenBank/DDBJ databases">
        <title>Metagenome assembled Genome of Spiribacter salinus SL48-SHIP from the microbial mat of Salt Lake 48 (Novosibirsk region, Russia).</title>
        <authorList>
            <person name="Shipova A."/>
            <person name="Rozanov A.S."/>
            <person name="Bryanskaya A.V."/>
            <person name="Peltek S.E."/>
        </authorList>
    </citation>
    <scope>NUCLEOTIDE SEQUENCE [LARGE SCALE GENOMIC DNA]</scope>
    <source>
        <strain evidence="2">SL48-SHIP-2</strain>
    </source>
</reference>
<accession>A0A540VS53</accession>
<proteinExistence type="predicted"/>
<protein>
    <submittedName>
        <fullName evidence="2">Uncharacterized protein</fullName>
    </submittedName>
</protein>
<sequence length="361" mass="41609">MLVLCFLTSDSRAIEICQQYWELDDGGAFRLKVATLEHTHRMAAAQLRHVIRESCIAVDPDLRCAACGTMVVATTRAEYLEARRRPTWYCPECAEKRRQQQREAERRRAEEFMAERRAEEERLRALIRTSFPVAPLKPVDPEALSLSEGVYLLAVTRAAATEDYERIKPIADSPTLLSPRAEFDRIILERLCRNALLCVDPDSILDAFDFRNGAVHLRRPRRVAYKCAFAPTTEARGWLIDQLEAVFASGHWPEHWRSELPEVVSLIGIEQCIAYLELQLAERDLPFRAGTKTRAMFQRMIEHHSLAQAFNHIWVAARYATDYLVRARISRSHAANSAVSFLNTRMERALHEHWNLKPFRP</sequence>
<name>A0A540VS53_9GAMM</name>
<feature type="non-terminal residue" evidence="2">
    <location>
        <position position="361"/>
    </location>
</feature>
<comment type="caution">
    <text evidence="2">The sequence shown here is derived from an EMBL/GenBank/DDBJ whole genome shotgun (WGS) entry which is preliminary data.</text>
</comment>
<dbReference type="Proteomes" id="UP000315400">
    <property type="component" value="Unassembled WGS sequence"/>
</dbReference>
<feature type="coiled-coil region" evidence="1">
    <location>
        <begin position="102"/>
        <end position="129"/>
    </location>
</feature>
<gene>
    <name evidence="2" type="ORF">FKY71_08400</name>
</gene>
<dbReference type="EMBL" id="VIFK01000058">
    <property type="protein sequence ID" value="TQE99486.1"/>
    <property type="molecule type" value="Genomic_DNA"/>
</dbReference>
<evidence type="ECO:0000313" key="3">
    <source>
        <dbReference type="Proteomes" id="UP000315400"/>
    </source>
</evidence>
<keyword evidence="1" id="KW-0175">Coiled coil</keyword>
<evidence type="ECO:0000313" key="2">
    <source>
        <dbReference type="EMBL" id="TQE99486.1"/>
    </source>
</evidence>
<organism evidence="2 3">
    <name type="scientific">Spiribacter salinus</name>
    <dbReference type="NCBI Taxonomy" id="1335746"/>
    <lineage>
        <taxon>Bacteria</taxon>
        <taxon>Pseudomonadati</taxon>
        <taxon>Pseudomonadota</taxon>
        <taxon>Gammaproteobacteria</taxon>
        <taxon>Chromatiales</taxon>
        <taxon>Ectothiorhodospiraceae</taxon>
        <taxon>Spiribacter</taxon>
    </lineage>
</organism>
<evidence type="ECO:0000256" key="1">
    <source>
        <dbReference type="SAM" id="Coils"/>
    </source>
</evidence>